<evidence type="ECO:0000313" key="4">
    <source>
        <dbReference type="Proteomes" id="UP000266743"/>
    </source>
</evidence>
<dbReference type="Proteomes" id="UP000266743">
    <property type="component" value="Chromosome 8"/>
</dbReference>
<keyword evidence="2" id="KW-1133">Transmembrane helix</keyword>
<accession>A0A3L6L4H8</accession>
<dbReference type="EMBL" id="QSBY01000008">
    <property type="protein sequence ID" value="RHW71018.1"/>
    <property type="molecule type" value="Genomic_DNA"/>
</dbReference>
<keyword evidence="2" id="KW-0812">Transmembrane</keyword>
<evidence type="ECO:0000256" key="1">
    <source>
        <dbReference type="SAM" id="MobiDB-lite"/>
    </source>
</evidence>
<name>A0A3L6L4H8_9TRYP</name>
<comment type="caution">
    <text evidence="3">The sequence shown here is derived from an EMBL/GenBank/DDBJ whole genome shotgun (WGS) entry which is preliminary data.</text>
</comment>
<protein>
    <submittedName>
        <fullName evidence="3">Uncharacterized protein</fullName>
    </submittedName>
</protein>
<dbReference type="AlphaFoldDB" id="A0A3L6L4H8"/>
<sequence length="123" mass="13959">MSGDGVGVYGSKRDGATGGVAKTKSTEQMMREANENLLRALRTNTSTNEAGYATMQELSRQKETITNSVEHVGETRGELREARRIIRDIRLRVYKEWVIKGLVLTLLFVLDVYLFYRKFLGKV</sequence>
<proteinExistence type="predicted"/>
<organism evidence="3 4">
    <name type="scientific">Trypanosoma brucei equiperdum</name>
    <dbReference type="NCBI Taxonomy" id="630700"/>
    <lineage>
        <taxon>Eukaryota</taxon>
        <taxon>Discoba</taxon>
        <taxon>Euglenozoa</taxon>
        <taxon>Kinetoplastea</taxon>
        <taxon>Metakinetoplastina</taxon>
        <taxon>Trypanosomatida</taxon>
        <taxon>Trypanosomatidae</taxon>
        <taxon>Trypanosoma</taxon>
    </lineage>
</organism>
<reference evidence="3 4" key="1">
    <citation type="submission" date="2018-09" db="EMBL/GenBank/DDBJ databases">
        <title>whole genome sequence of T. equiperdum IVM-t1 strain.</title>
        <authorList>
            <person name="Suganuma K."/>
        </authorList>
    </citation>
    <scope>NUCLEOTIDE SEQUENCE [LARGE SCALE GENOMIC DNA]</scope>
    <source>
        <strain evidence="3 4">IVM-t1</strain>
    </source>
</reference>
<evidence type="ECO:0000256" key="2">
    <source>
        <dbReference type="SAM" id="Phobius"/>
    </source>
</evidence>
<dbReference type="SUPFAM" id="SSF58038">
    <property type="entry name" value="SNARE fusion complex"/>
    <property type="match status" value="1"/>
</dbReference>
<feature type="region of interest" description="Disordered" evidence="1">
    <location>
        <begin position="1"/>
        <end position="27"/>
    </location>
</feature>
<gene>
    <name evidence="3" type="ORF">DPX39_080011100</name>
</gene>
<feature type="transmembrane region" description="Helical" evidence="2">
    <location>
        <begin position="97"/>
        <end position="116"/>
    </location>
</feature>
<keyword evidence="2" id="KW-0472">Membrane</keyword>
<evidence type="ECO:0000313" key="3">
    <source>
        <dbReference type="EMBL" id="RHW71018.1"/>
    </source>
</evidence>
<dbReference type="Gene3D" id="1.20.5.110">
    <property type="match status" value="1"/>
</dbReference>